<keyword evidence="3" id="KW-1185">Reference proteome</keyword>
<dbReference type="EMBL" id="JBHUOS010000009">
    <property type="protein sequence ID" value="MFD2915962.1"/>
    <property type="molecule type" value="Genomic_DNA"/>
</dbReference>
<evidence type="ECO:0000256" key="1">
    <source>
        <dbReference type="SAM" id="Phobius"/>
    </source>
</evidence>
<gene>
    <name evidence="2" type="ORF">ACFS29_09945</name>
</gene>
<feature type="transmembrane region" description="Helical" evidence="1">
    <location>
        <begin position="21"/>
        <end position="45"/>
    </location>
</feature>
<accession>A0ABW5ZW68</accession>
<sequence length="169" mass="19458">MKLNNPKIKDNFQKQLQTFRALLKGSVMAKLSCFILIIVSLKIIYLSRDQTLEVVLLCIGILGLAYYMVKYLSLKGIKQKSYTQTSLISSITTFKSYIKKRKKYEMYFMSFWMLSLLPFAISFLESKGQAILVMICYIAAVSFFGNLAYKKMDKIIEGLESELELASYI</sequence>
<feature type="transmembrane region" description="Helical" evidence="1">
    <location>
        <begin position="104"/>
        <end position="124"/>
    </location>
</feature>
<keyword evidence="1" id="KW-1133">Transmembrane helix</keyword>
<evidence type="ECO:0000313" key="2">
    <source>
        <dbReference type="EMBL" id="MFD2915962.1"/>
    </source>
</evidence>
<dbReference type="RefSeq" id="WP_194507979.1">
    <property type="nucleotide sequence ID" value="NZ_JADILU010000004.1"/>
</dbReference>
<comment type="caution">
    <text evidence="2">The sequence shown here is derived from an EMBL/GenBank/DDBJ whole genome shotgun (WGS) entry which is preliminary data.</text>
</comment>
<reference evidence="3" key="1">
    <citation type="journal article" date="2019" name="Int. J. Syst. Evol. Microbiol.">
        <title>The Global Catalogue of Microorganisms (GCM) 10K type strain sequencing project: providing services to taxonomists for standard genome sequencing and annotation.</title>
        <authorList>
            <consortium name="The Broad Institute Genomics Platform"/>
            <consortium name="The Broad Institute Genome Sequencing Center for Infectious Disease"/>
            <person name="Wu L."/>
            <person name="Ma J."/>
        </authorList>
    </citation>
    <scope>NUCLEOTIDE SEQUENCE [LARGE SCALE GENOMIC DNA]</scope>
    <source>
        <strain evidence="3">KCTC 32514</strain>
    </source>
</reference>
<proteinExistence type="predicted"/>
<protein>
    <submittedName>
        <fullName evidence="2">Uncharacterized protein</fullName>
    </submittedName>
</protein>
<keyword evidence="1" id="KW-0472">Membrane</keyword>
<keyword evidence="1" id="KW-0812">Transmembrane</keyword>
<dbReference type="Proteomes" id="UP001597548">
    <property type="component" value="Unassembled WGS sequence"/>
</dbReference>
<evidence type="ECO:0000313" key="3">
    <source>
        <dbReference type="Proteomes" id="UP001597548"/>
    </source>
</evidence>
<feature type="transmembrane region" description="Helical" evidence="1">
    <location>
        <begin position="51"/>
        <end position="69"/>
    </location>
</feature>
<feature type="transmembrane region" description="Helical" evidence="1">
    <location>
        <begin position="130"/>
        <end position="149"/>
    </location>
</feature>
<organism evidence="2 3">
    <name type="scientific">Psychroserpens luteus</name>
    <dbReference type="NCBI Taxonomy" id="1434066"/>
    <lineage>
        <taxon>Bacteria</taxon>
        <taxon>Pseudomonadati</taxon>
        <taxon>Bacteroidota</taxon>
        <taxon>Flavobacteriia</taxon>
        <taxon>Flavobacteriales</taxon>
        <taxon>Flavobacteriaceae</taxon>
        <taxon>Psychroserpens</taxon>
    </lineage>
</organism>
<name>A0ABW5ZW68_9FLAO</name>